<feature type="compositionally biased region" description="Polar residues" evidence="1">
    <location>
        <begin position="70"/>
        <end position="83"/>
    </location>
</feature>
<organism evidence="2 3">
    <name type="scientific">Rotaria socialis</name>
    <dbReference type="NCBI Taxonomy" id="392032"/>
    <lineage>
        <taxon>Eukaryota</taxon>
        <taxon>Metazoa</taxon>
        <taxon>Spiralia</taxon>
        <taxon>Gnathifera</taxon>
        <taxon>Rotifera</taxon>
        <taxon>Eurotatoria</taxon>
        <taxon>Bdelloidea</taxon>
        <taxon>Philodinida</taxon>
        <taxon>Philodinidae</taxon>
        <taxon>Rotaria</taxon>
    </lineage>
</organism>
<sequence length="93" mass="10217">YSDDDEDITSEEEVDVRLTGPTSSGEQHDDEHDDDDDLDDDSDNSDSDDTHTVDELDETEGPTIDIHIETASSQSADGNLTNTNERDGQTNET</sequence>
<reference evidence="2" key="1">
    <citation type="submission" date="2021-02" db="EMBL/GenBank/DDBJ databases">
        <authorList>
            <person name="Nowell W R."/>
        </authorList>
    </citation>
    <scope>NUCLEOTIDE SEQUENCE</scope>
</reference>
<feature type="compositionally biased region" description="Basic and acidic residues" evidence="1">
    <location>
        <begin position="84"/>
        <end position="93"/>
    </location>
</feature>
<feature type="compositionally biased region" description="Acidic residues" evidence="1">
    <location>
        <begin position="1"/>
        <end position="14"/>
    </location>
</feature>
<evidence type="ECO:0000313" key="2">
    <source>
        <dbReference type="EMBL" id="CAF4611191.1"/>
    </source>
</evidence>
<proteinExistence type="predicted"/>
<comment type="caution">
    <text evidence="2">The sequence shown here is derived from an EMBL/GenBank/DDBJ whole genome shotgun (WGS) entry which is preliminary data.</text>
</comment>
<name>A0A821CU11_9BILA</name>
<feature type="region of interest" description="Disordered" evidence="1">
    <location>
        <begin position="1"/>
        <end position="93"/>
    </location>
</feature>
<evidence type="ECO:0000256" key="1">
    <source>
        <dbReference type="SAM" id="MobiDB-lite"/>
    </source>
</evidence>
<dbReference type="EMBL" id="CAJOBO010012593">
    <property type="protein sequence ID" value="CAF4611191.1"/>
    <property type="molecule type" value="Genomic_DNA"/>
</dbReference>
<evidence type="ECO:0000313" key="3">
    <source>
        <dbReference type="Proteomes" id="UP000663851"/>
    </source>
</evidence>
<feature type="compositionally biased region" description="Acidic residues" evidence="1">
    <location>
        <begin position="31"/>
        <end position="47"/>
    </location>
</feature>
<protein>
    <submittedName>
        <fullName evidence="2">Uncharacterized protein</fullName>
    </submittedName>
</protein>
<dbReference type="Proteomes" id="UP000663851">
    <property type="component" value="Unassembled WGS sequence"/>
</dbReference>
<feature type="non-terminal residue" evidence="2">
    <location>
        <position position="93"/>
    </location>
</feature>
<accession>A0A821CU11</accession>
<gene>
    <name evidence="2" type="ORF">HFQ381_LOCUS33994</name>
</gene>
<feature type="non-terminal residue" evidence="2">
    <location>
        <position position="1"/>
    </location>
</feature>
<dbReference type="AlphaFoldDB" id="A0A821CU11"/>